<dbReference type="RefSeq" id="WP_136734140.1">
    <property type="nucleotide sequence ID" value="NZ_SWDB01000002.1"/>
</dbReference>
<organism evidence="2 3">
    <name type="scientific">Thalassotalea mangrovi</name>
    <dbReference type="NCBI Taxonomy" id="2572245"/>
    <lineage>
        <taxon>Bacteria</taxon>
        <taxon>Pseudomonadati</taxon>
        <taxon>Pseudomonadota</taxon>
        <taxon>Gammaproteobacteria</taxon>
        <taxon>Alteromonadales</taxon>
        <taxon>Colwelliaceae</taxon>
        <taxon>Thalassotalea</taxon>
    </lineage>
</organism>
<reference evidence="2 3" key="1">
    <citation type="submission" date="2019-04" db="EMBL/GenBank/DDBJ databases">
        <title>Thalassotalea guangxiensis sp. nov., isolated from sediment of the coastal wetland.</title>
        <authorList>
            <person name="Zheng S."/>
            <person name="Zhang D."/>
        </authorList>
    </citation>
    <scope>NUCLEOTIDE SEQUENCE [LARGE SCALE GENOMIC DNA]</scope>
    <source>
        <strain evidence="2 3">ZS-4</strain>
    </source>
</reference>
<keyword evidence="3" id="KW-1185">Reference proteome</keyword>
<proteinExistence type="predicted"/>
<keyword evidence="1" id="KW-0472">Membrane</keyword>
<feature type="transmembrane region" description="Helical" evidence="1">
    <location>
        <begin position="40"/>
        <end position="62"/>
    </location>
</feature>
<evidence type="ECO:0000256" key="1">
    <source>
        <dbReference type="SAM" id="Phobius"/>
    </source>
</evidence>
<evidence type="ECO:0000313" key="3">
    <source>
        <dbReference type="Proteomes" id="UP000307999"/>
    </source>
</evidence>
<protein>
    <submittedName>
        <fullName evidence="2">Uncharacterized protein</fullName>
    </submittedName>
</protein>
<dbReference type="EMBL" id="SWDB01000002">
    <property type="protein sequence ID" value="TKB47692.1"/>
    <property type="molecule type" value="Genomic_DNA"/>
</dbReference>
<comment type="caution">
    <text evidence="2">The sequence shown here is derived from an EMBL/GenBank/DDBJ whole genome shotgun (WGS) entry which is preliminary data.</text>
</comment>
<dbReference type="AlphaFoldDB" id="A0A4U1BA55"/>
<keyword evidence="1" id="KW-1133">Transmembrane helix</keyword>
<evidence type="ECO:0000313" key="2">
    <source>
        <dbReference type="EMBL" id="TKB47692.1"/>
    </source>
</evidence>
<name>A0A4U1BA55_9GAMM</name>
<keyword evidence="1" id="KW-0812">Transmembrane</keyword>
<gene>
    <name evidence="2" type="ORF">E8M12_00665</name>
</gene>
<accession>A0A4U1BA55</accession>
<dbReference type="OrthoDB" id="6272556at2"/>
<sequence>MLIIYARLKSSLFAQVFSCLSTNQKPLKQLWIRALPATWFLPACYVIAVAQILLLTLGIFFLTTSHTDLHYIHQEHNLNEHTIYVHTVDPGAMAKAYHYVYLKCPLAFNRYALKKIGRLDWMREFRVNFDDEKLVITQVNSLPSERSNTHIMDISAFTFVTETPQVL</sequence>
<dbReference type="Proteomes" id="UP000307999">
    <property type="component" value="Unassembled WGS sequence"/>
</dbReference>